<dbReference type="GO" id="GO:0004386">
    <property type="term" value="F:helicase activity"/>
    <property type="evidence" value="ECO:0007669"/>
    <property type="project" value="InterPro"/>
</dbReference>
<dbReference type="CDD" id="cd18808">
    <property type="entry name" value="SF1_C_Upf1"/>
    <property type="match status" value="1"/>
</dbReference>
<evidence type="ECO:0000256" key="8">
    <source>
        <dbReference type="SAM" id="MobiDB-lite"/>
    </source>
</evidence>
<dbReference type="Gene3D" id="3.40.50.300">
    <property type="entry name" value="P-loop containing nucleotide triphosphate hydrolases"/>
    <property type="match status" value="2"/>
</dbReference>
<dbReference type="OrthoDB" id="2423195at2759"/>
<dbReference type="RefSeq" id="XP_026604300.1">
    <property type="nucleotide sequence ID" value="XM_026746820.1"/>
</dbReference>
<reference evidence="10 11" key="1">
    <citation type="journal article" date="2018" name="IMA Fungus">
        <title>IMA Genome-F 9: Draft genome sequence of Annulohypoxylon stygium, Aspergillus mulundensis, Berkeleyomyces basicola (syn. Thielaviopsis basicola), Ceratocystis smalleyi, two Cercospora beticola strains, Coleophoma cylindrospora, Fusarium fracticaudum, Phialophora cf. hyalina, and Morchella septimelata.</title>
        <authorList>
            <person name="Wingfield B.D."/>
            <person name="Bills G.F."/>
            <person name="Dong Y."/>
            <person name="Huang W."/>
            <person name="Nel W.J."/>
            <person name="Swalarsk-Parry B.S."/>
            <person name="Vaghefi N."/>
            <person name="Wilken P.M."/>
            <person name="An Z."/>
            <person name="de Beer Z.W."/>
            <person name="De Vos L."/>
            <person name="Chen L."/>
            <person name="Duong T.A."/>
            <person name="Gao Y."/>
            <person name="Hammerbacher A."/>
            <person name="Kikkert J.R."/>
            <person name="Li Y."/>
            <person name="Li H."/>
            <person name="Li K."/>
            <person name="Li Q."/>
            <person name="Liu X."/>
            <person name="Ma X."/>
            <person name="Naidoo K."/>
            <person name="Pethybridge S.J."/>
            <person name="Sun J."/>
            <person name="Steenkamp E.T."/>
            <person name="van der Nest M.A."/>
            <person name="van Wyk S."/>
            <person name="Wingfield M.J."/>
            <person name="Xiong C."/>
            <person name="Yue Q."/>
            <person name="Zhang X."/>
        </authorList>
    </citation>
    <scope>NUCLEOTIDE SEQUENCE [LARGE SCALE GENOMIC DNA]</scope>
    <source>
        <strain evidence="10 11">DSM 5745</strain>
    </source>
</reference>
<feature type="domain" description="RZ-type" evidence="9">
    <location>
        <begin position="1751"/>
        <end position="1827"/>
    </location>
</feature>
<dbReference type="PANTHER" id="PTHR10887">
    <property type="entry name" value="DNA2/NAM7 HELICASE FAMILY"/>
    <property type="match status" value="1"/>
</dbReference>
<dbReference type="GO" id="GO:0005737">
    <property type="term" value="C:cytoplasm"/>
    <property type="evidence" value="ECO:0007669"/>
    <property type="project" value="UniProtKB-SubCell"/>
</dbReference>
<evidence type="ECO:0000256" key="3">
    <source>
        <dbReference type="ARBA" id="ARBA00022723"/>
    </source>
</evidence>
<dbReference type="CDD" id="cd17936">
    <property type="entry name" value="EEXXEc_NFX1"/>
    <property type="match status" value="1"/>
</dbReference>
<evidence type="ECO:0000256" key="1">
    <source>
        <dbReference type="ARBA" id="ARBA00004496"/>
    </source>
</evidence>
<evidence type="ECO:0000313" key="11">
    <source>
        <dbReference type="Proteomes" id="UP000256690"/>
    </source>
</evidence>
<dbReference type="Proteomes" id="UP000256690">
    <property type="component" value="Unassembled WGS sequence"/>
</dbReference>
<dbReference type="PROSITE" id="PS51981">
    <property type="entry name" value="ZF_RZ"/>
    <property type="match status" value="1"/>
</dbReference>
<sequence>MTGPSKRRPQVKQRRARGRGQSRDTSANLGRRGVPKGGPSRVSTRSTPTYASSTGNRRDEGLLAPAVLKEFLTATLKKIELSEEARNAAINDLATEDGLAQVRRIVETKFSAGYSVTTPMFDPHCVLFLRLITHKNVLQSLAVEKAVGTIYNVIYGLNGNRGVSFFRTAMDCLNSENRNPGEISCLEAFLLVSRAFLHLLTSNQGAFIRPEFEGLAESFSSLYMVEDGKARGSSDPQLSELYENVHKILDFLAMGDRLTTAASNRNCSSSGPKHRDMVKRATPVDLPGGLSRLGARHDNDHALIGDIRILPTLSEIYHQERTDFLPSRMASSSSHHQEGILRVLDSQFRLLREDTSGQVRDAVRLMANHWNTLAHGENGGTKRKIIRRESPTPLRIYYGAWVRKLKADLVHGLHIEVEFDQPPRIRKANRETRRKYWLGSRGLREGGGLVALVDAEVESDMNVIIVQVLKRDVDSVQCDQPAPVQDLINDGKRAMITLRFPSLPTKDDLFSLDYMQTLTHERERPLLLVEFPVVQYNQFEGILRCLQALHKDPSHIPFTRWLTTGARSSHIATNTATIPPPRYLRGTTLDLSSIYESDRRRNDVALMLSAYEDPNKIQQRLCELSSLDTGQAEAMISALTHEVALIQGPPGTGKSYVGIQIAKCLLRNKERLALGPLLCVCYTNHALDQFLTELANAGVEHILRIGSRSLSDHMESLSIDSYKKRGDIPRLPGFGRRINESKCRLDALAGRIQSVCQELERGPLAIAAGVMAAQFSEFAVLIQEGNPDMPESIKAWVEGHGPGDMLGIEDTERSIDQLFAAAPWTLTNEERSRVYRYCYNLGIEIQMQRLQALAQEHALEKQHHTALFIQQDAQIFDQVDVVGVTTTGLANNADLLRSLQAKVLICEEAGEVLESHLLTALLPSIEHAILIGDHLQLRPRISRRYLSMEYDTVGPKYNLDESLFERLANVKLTIPAEASSTEEQEMIEFPVAQLDHQRRMHPCISSLIRQTLYPKLKDHPTTTSYPEVAGFRRRLFWLDHNNVEDPGDPEDPTHSKSNAWEADMVTALVGHLCRQGVYKPGQIAVLTPYVSQLKLLEERLEKSMDLFISEDDLADLGLEDERNGITPVDRVRTVQKGSVSNRLRMATVDNFQGEEATVVIISLVRSNPRQNCGFLKTPNRINVLLSRAKHGMYIIGNAQTSCHVPMWEAVIKMLEADANIGPKIELQCSRHPEIKIHVSTPDDFARCAPEGGCSEKCGLRLKCGHTCTFKCHSKKLHEAVKCMEPCTVPRDCGHTLAVRLYLVGMFANRGVEVAGLLLVLSTMGAALLNAAGRSPHVHTTVCSLAMMEPRASRAADRARYDVYTISVQINAVILALLAPKLVVGAQCGSSEVLERQVEFIMLQKYAEIDVNEDPMIFLSCGHFYTRSTLDGLMEMKDHYDVDPITGEVLQPKAAWRVVMTRDAPGCPECRGSLREIHRYNRIVKRSLLDESTRRFASKAHREYIQNFKALGRYEDRMEKTMVEFIEKWGAAESGDLGFEQINSAVDEFEAKNHKMQQTITRFINQVRKFEQPIGRVNALIASAMARKTKLSGSETPTPVLSLVEETAIVTGFEVQGECLLLRLLWNIMSASERVHQTTAIDARIRVMVRKRLCGRLPNFMAMCRTVLEKSTKEKLPAEQLQAMVYLAQSCQLLLSTQTETVESTASREEIGQILSDCERLYDSFPGPLARFKGLIEGAKNYYATGAFYVSVSAEERRQVYEAMEAQFLGTGHWYYCVNNHPFTVGECGMPMEEARCPQCGERVGGHDHTPVAGVQRADDLDAAFSRAA</sequence>
<keyword evidence="5" id="KW-0067">ATP-binding</keyword>
<dbReference type="InterPro" id="IPR027417">
    <property type="entry name" value="P-loop_NTPase"/>
</dbReference>
<organism evidence="10 11">
    <name type="scientific">Aspergillus mulundensis</name>
    <dbReference type="NCBI Taxonomy" id="1810919"/>
    <lineage>
        <taxon>Eukaryota</taxon>
        <taxon>Fungi</taxon>
        <taxon>Dikarya</taxon>
        <taxon>Ascomycota</taxon>
        <taxon>Pezizomycotina</taxon>
        <taxon>Eurotiomycetes</taxon>
        <taxon>Eurotiomycetidae</taxon>
        <taxon>Eurotiales</taxon>
        <taxon>Aspergillaceae</taxon>
        <taxon>Aspergillus</taxon>
        <taxon>Aspergillus subgen. Nidulantes</taxon>
    </lineage>
</organism>
<dbReference type="CDD" id="cd06008">
    <property type="entry name" value="NF-X1-zinc-finger"/>
    <property type="match status" value="1"/>
</dbReference>
<comment type="caution">
    <text evidence="10">The sequence shown here is derived from an EMBL/GenBank/DDBJ whole genome shotgun (WGS) entry which is preliminary data.</text>
</comment>
<dbReference type="Pfam" id="PF13087">
    <property type="entry name" value="AAA_12"/>
    <property type="match status" value="1"/>
</dbReference>
<dbReference type="STRING" id="1810919.A0A3D8S4M6"/>
<keyword evidence="5" id="KW-0547">Nucleotide-binding</keyword>
<dbReference type="Pfam" id="PF20173">
    <property type="entry name" value="ZnF_RZ-type"/>
    <property type="match status" value="1"/>
</dbReference>
<keyword evidence="5" id="KW-0378">Hydrolase</keyword>
<dbReference type="GO" id="GO:0031048">
    <property type="term" value="P:regulatory ncRNA-mediated heterochromatin formation"/>
    <property type="evidence" value="ECO:0007669"/>
    <property type="project" value="TreeGrafter"/>
</dbReference>
<keyword evidence="4" id="KW-0863">Zinc-finger</keyword>
<dbReference type="EMBL" id="PVWQ01000005">
    <property type="protein sequence ID" value="RDW81247.1"/>
    <property type="molecule type" value="Genomic_DNA"/>
</dbReference>
<evidence type="ECO:0000256" key="6">
    <source>
        <dbReference type="ARBA" id="ARBA00022833"/>
    </source>
</evidence>
<evidence type="ECO:0000256" key="4">
    <source>
        <dbReference type="ARBA" id="ARBA00022771"/>
    </source>
</evidence>
<dbReference type="GO" id="GO:0002376">
    <property type="term" value="P:immune system process"/>
    <property type="evidence" value="ECO:0007669"/>
    <property type="project" value="UniProtKB-KW"/>
</dbReference>
<evidence type="ECO:0000313" key="10">
    <source>
        <dbReference type="EMBL" id="RDW81247.1"/>
    </source>
</evidence>
<dbReference type="GeneID" id="38115174"/>
<feature type="compositionally biased region" description="Polar residues" evidence="8">
    <location>
        <begin position="41"/>
        <end position="55"/>
    </location>
</feature>
<comment type="subcellular location">
    <subcellularLocation>
        <location evidence="1">Cytoplasm</location>
    </subcellularLocation>
</comment>
<evidence type="ECO:0000256" key="2">
    <source>
        <dbReference type="ARBA" id="ARBA00022490"/>
    </source>
</evidence>
<dbReference type="InterPro" id="IPR045055">
    <property type="entry name" value="DNA2/NAM7-like"/>
</dbReference>
<dbReference type="InterPro" id="IPR041679">
    <property type="entry name" value="DNA2/NAM7-like_C"/>
</dbReference>
<protein>
    <recommendedName>
        <fullName evidence="9">RZ-type domain-containing protein</fullName>
    </recommendedName>
</protein>
<dbReference type="Pfam" id="PF13086">
    <property type="entry name" value="AAA_11"/>
    <property type="match status" value="1"/>
</dbReference>
<keyword evidence="11" id="KW-1185">Reference proteome</keyword>
<evidence type="ECO:0000256" key="7">
    <source>
        <dbReference type="ARBA" id="ARBA00022859"/>
    </source>
</evidence>
<dbReference type="InterPro" id="IPR047187">
    <property type="entry name" value="SF1_C_Upf1"/>
</dbReference>
<dbReference type="PANTHER" id="PTHR10887:SF445">
    <property type="entry name" value="NFX1-TYPE ZINC FINGER-CONTAINING PROTEIN 1"/>
    <property type="match status" value="1"/>
</dbReference>
<evidence type="ECO:0000259" key="9">
    <source>
        <dbReference type="PROSITE" id="PS51981"/>
    </source>
</evidence>
<keyword evidence="3" id="KW-0479">Metal-binding</keyword>
<feature type="compositionally biased region" description="Basic residues" evidence="8">
    <location>
        <begin position="1"/>
        <end position="20"/>
    </location>
</feature>
<gene>
    <name evidence="10" type="ORF">DSM5745_04804</name>
</gene>
<keyword evidence="2" id="KW-0963">Cytoplasm</keyword>
<dbReference type="FunFam" id="3.40.50.300:FF:001660">
    <property type="entry name" value="NF-X1 finger and helicase protein, putative"/>
    <property type="match status" value="1"/>
</dbReference>
<keyword evidence="6" id="KW-0862">Zinc</keyword>
<proteinExistence type="predicted"/>
<dbReference type="InterPro" id="IPR046439">
    <property type="entry name" value="ZF_RZ_dom"/>
</dbReference>
<feature type="region of interest" description="Disordered" evidence="8">
    <location>
        <begin position="1"/>
        <end position="58"/>
    </location>
</feature>
<keyword evidence="7" id="KW-0391">Immunity</keyword>
<keyword evidence="5" id="KW-0347">Helicase</keyword>
<dbReference type="GO" id="GO:0008270">
    <property type="term" value="F:zinc ion binding"/>
    <property type="evidence" value="ECO:0007669"/>
    <property type="project" value="UniProtKB-KW"/>
</dbReference>
<name>A0A3D8S4M6_9EURO</name>
<dbReference type="SUPFAM" id="SSF52540">
    <property type="entry name" value="P-loop containing nucleoside triphosphate hydrolases"/>
    <property type="match status" value="1"/>
</dbReference>
<dbReference type="GO" id="GO:0031380">
    <property type="term" value="C:nuclear RNA-directed RNA polymerase complex"/>
    <property type="evidence" value="ECO:0007669"/>
    <property type="project" value="TreeGrafter"/>
</dbReference>
<evidence type="ECO:0000256" key="5">
    <source>
        <dbReference type="ARBA" id="ARBA00022806"/>
    </source>
</evidence>
<dbReference type="InterPro" id="IPR041677">
    <property type="entry name" value="DNA2/NAM7_AAA_11"/>
</dbReference>
<accession>A0A3D8S4M6</accession>